<sequence>MLGAVDSDEDDEDHEDHEDYEDYEDDNEDKDNKDDEDDEEALVNVLMHDLSQETFATPAHATYSTYRTSWASATWFELTYGNGIAPLVKLYQAVKATPYLEKSQRRRTSYALSFTDCSI</sequence>
<gene>
    <name evidence="2" type="ORF">CKAH01_01457</name>
</gene>
<feature type="region of interest" description="Disordered" evidence="1">
    <location>
        <begin position="1"/>
        <end position="39"/>
    </location>
</feature>
<evidence type="ECO:0000313" key="3">
    <source>
        <dbReference type="Proteomes" id="UP001281614"/>
    </source>
</evidence>
<evidence type="ECO:0000256" key="1">
    <source>
        <dbReference type="SAM" id="MobiDB-lite"/>
    </source>
</evidence>
<name>A0AAD9Y5T1_COLKA</name>
<dbReference type="AlphaFoldDB" id="A0AAD9Y5T1"/>
<protein>
    <submittedName>
        <fullName evidence="2">Uncharacterized protein</fullName>
    </submittedName>
</protein>
<dbReference type="Proteomes" id="UP001281614">
    <property type="component" value="Unassembled WGS sequence"/>
</dbReference>
<reference evidence="2" key="1">
    <citation type="submission" date="2023-02" db="EMBL/GenBank/DDBJ databases">
        <title>Colletotrichum kahawae CIFC_Que2 genome sequencing and assembly.</title>
        <authorList>
            <person name="Baroncelli R."/>
        </authorList>
    </citation>
    <scope>NUCLEOTIDE SEQUENCE</scope>
    <source>
        <strain evidence="2">CIFC_Que2</strain>
    </source>
</reference>
<dbReference type="EMBL" id="VYYT01000333">
    <property type="protein sequence ID" value="KAK2742030.1"/>
    <property type="molecule type" value="Genomic_DNA"/>
</dbReference>
<proteinExistence type="predicted"/>
<organism evidence="2 3">
    <name type="scientific">Colletotrichum kahawae</name>
    <name type="common">Coffee berry disease fungus</name>
    <dbReference type="NCBI Taxonomy" id="34407"/>
    <lineage>
        <taxon>Eukaryota</taxon>
        <taxon>Fungi</taxon>
        <taxon>Dikarya</taxon>
        <taxon>Ascomycota</taxon>
        <taxon>Pezizomycotina</taxon>
        <taxon>Sordariomycetes</taxon>
        <taxon>Hypocreomycetidae</taxon>
        <taxon>Glomerellales</taxon>
        <taxon>Glomerellaceae</taxon>
        <taxon>Colletotrichum</taxon>
        <taxon>Colletotrichum gloeosporioides species complex</taxon>
    </lineage>
</organism>
<comment type="caution">
    <text evidence="2">The sequence shown here is derived from an EMBL/GenBank/DDBJ whole genome shotgun (WGS) entry which is preliminary data.</text>
</comment>
<accession>A0AAD9Y5T1</accession>
<evidence type="ECO:0000313" key="2">
    <source>
        <dbReference type="EMBL" id="KAK2742030.1"/>
    </source>
</evidence>
<keyword evidence="3" id="KW-1185">Reference proteome</keyword>